<evidence type="ECO:0000313" key="3">
    <source>
        <dbReference type="EMBL" id="KNC34524.1"/>
    </source>
</evidence>
<feature type="domain" description="SAM" evidence="2">
    <location>
        <begin position="234"/>
        <end position="300"/>
    </location>
</feature>
<evidence type="ECO:0000256" key="1">
    <source>
        <dbReference type="SAM" id="MobiDB-lite"/>
    </source>
</evidence>
<sequence>MERYSHLQAMPNSPLTPLTPLSENTKFEFNFGGDGSLDMYIDNVRQEHRVEQQQKKLLQQANRIFHKKGCPLQPKRYSEEFLKIRDVFESHEQENSKGQVRPQICNRNCGHSKEQQLQQQQSNYNVTPKAATVKITHTGATPTPKKGGHVISSDYAATPTNVRTPLKPRNHNVPQNIHSKSFHNLQQQKLQQKCLHIIQQQQQQQNQQQQQLHHHQQHHLQPQQRNFRQASPVAAKPLCPQVAKILQQRGLSMYCGLFQREEIDLFTFHLLKLQDLQQMGITNQKHCAILLHDIYYAGQYF</sequence>
<dbReference type="Proteomes" id="UP000037069">
    <property type="component" value="Unassembled WGS sequence"/>
</dbReference>
<gene>
    <name evidence="3" type="ORF">FF38_04193</name>
</gene>
<name>A0A0L0CSY7_LUCCU</name>
<dbReference type="EMBL" id="JRES01000058">
    <property type="protein sequence ID" value="KNC34524.1"/>
    <property type="molecule type" value="Genomic_DNA"/>
</dbReference>
<feature type="region of interest" description="Disordered" evidence="1">
    <location>
        <begin position="1"/>
        <end position="21"/>
    </location>
</feature>
<keyword evidence="4" id="KW-1185">Reference proteome</keyword>
<reference evidence="3 4" key="1">
    <citation type="journal article" date="2015" name="Nat. Commun.">
        <title>Lucilia cuprina genome unlocks parasitic fly biology to underpin future interventions.</title>
        <authorList>
            <person name="Anstead C.A."/>
            <person name="Korhonen P.K."/>
            <person name="Young N.D."/>
            <person name="Hall R.S."/>
            <person name="Jex A.R."/>
            <person name="Murali S.C."/>
            <person name="Hughes D.S."/>
            <person name="Lee S.F."/>
            <person name="Perry T."/>
            <person name="Stroehlein A.J."/>
            <person name="Ansell B.R."/>
            <person name="Breugelmans B."/>
            <person name="Hofmann A."/>
            <person name="Qu J."/>
            <person name="Dugan S."/>
            <person name="Lee S.L."/>
            <person name="Chao H."/>
            <person name="Dinh H."/>
            <person name="Han Y."/>
            <person name="Doddapaneni H.V."/>
            <person name="Worley K.C."/>
            <person name="Muzny D.M."/>
            <person name="Ioannidis P."/>
            <person name="Waterhouse R.M."/>
            <person name="Zdobnov E.M."/>
            <person name="James P.J."/>
            <person name="Bagnall N.H."/>
            <person name="Kotze A.C."/>
            <person name="Gibbs R.A."/>
            <person name="Richards S."/>
            <person name="Batterham P."/>
            <person name="Gasser R.B."/>
        </authorList>
    </citation>
    <scope>NUCLEOTIDE SEQUENCE [LARGE SCALE GENOMIC DNA]</scope>
    <source>
        <strain evidence="3 4">LS</strain>
        <tissue evidence="3">Full body</tissue>
    </source>
</reference>
<dbReference type="CDD" id="cd09487">
    <property type="entry name" value="SAM_superfamily"/>
    <property type="match status" value="1"/>
</dbReference>
<organism evidence="3 4">
    <name type="scientific">Lucilia cuprina</name>
    <name type="common">Green bottle fly</name>
    <name type="synonym">Australian sheep blowfly</name>
    <dbReference type="NCBI Taxonomy" id="7375"/>
    <lineage>
        <taxon>Eukaryota</taxon>
        <taxon>Metazoa</taxon>
        <taxon>Ecdysozoa</taxon>
        <taxon>Arthropoda</taxon>
        <taxon>Hexapoda</taxon>
        <taxon>Insecta</taxon>
        <taxon>Pterygota</taxon>
        <taxon>Neoptera</taxon>
        <taxon>Endopterygota</taxon>
        <taxon>Diptera</taxon>
        <taxon>Brachycera</taxon>
        <taxon>Muscomorpha</taxon>
        <taxon>Oestroidea</taxon>
        <taxon>Calliphoridae</taxon>
        <taxon>Luciliinae</taxon>
        <taxon>Lucilia</taxon>
    </lineage>
</organism>
<dbReference type="InterPro" id="IPR001660">
    <property type="entry name" value="SAM"/>
</dbReference>
<dbReference type="Gene3D" id="1.10.150.50">
    <property type="entry name" value="Transcription Factor, Ets-1"/>
    <property type="match status" value="1"/>
</dbReference>
<dbReference type="InterPro" id="IPR013761">
    <property type="entry name" value="SAM/pointed_sf"/>
</dbReference>
<accession>A0A0L0CSY7</accession>
<evidence type="ECO:0000313" key="4">
    <source>
        <dbReference type="Proteomes" id="UP000037069"/>
    </source>
</evidence>
<comment type="caution">
    <text evidence="3">The sequence shown here is derived from an EMBL/GenBank/DDBJ whole genome shotgun (WGS) entry which is preliminary data.</text>
</comment>
<dbReference type="AlphaFoldDB" id="A0A0L0CSY7"/>
<dbReference type="SMART" id="SM00454">
    <property type="entry name" value="SAM"/>
    <property type="match status" value="1"/>
</dbReference>
<feature type="region of interest" description="Disordered" evidence="1">
    <location>
        <begin position="205"/>
        <end position="232"/>
    </location>
</feature>
<dbReference type="SUPFAM" id="SSF47769">
    <property type="entry name" value="SAM/Pointed domain"/>
    <property type="match status" value="1"/>
</dbReference>
<proteinExistence type="predicted"/>
<dbReference type="STRING" id="7375.A0A0L0CSY7"/>
<dbReference type="Pfam" id="PF00536">
    <property type="entry name" value="SAM_1"/>
    <property type="match status" value="1"/>
</dbReference>
<protein>
    <recommendedName>
        <fullName evidence="2">SAM domain-containing protein</fullName>
    </recommendedName>
</protein>
<dbReference type="OrthoDB" id="539213at2759"/>
<evidence type="ECO:0000259" key="2">
    <source>
        <dbReference type="SMART" id="SM00454"/>
    </source>
</evidence>